<dbReference type="InterPro" id="IPR006286">
    <property type="entry name" value="C56_PfpI-like"/>
</dbReference>
<feature type="domain" description="DJ-1/PfpI" evidence="2">
    <location>
        <begin position="4"/>
        <end position="166"/>
    </location>
</feature>
<keyword evidence="4" id="KW-1185">Reference proteome</keyword>
<evidence type="ECO:0000313" key="3">
    <source>
        <dbReference type="EMBL" id="OEG13110.1"/>
    </source>
</evidence>
<dbReference type="Pfam" id="PF01965">
    <property type="entry name" value="DJ-1_PfpI"/>
    <property type="match status" value="1"/>
</dbReference>
<dbReference type="InterPro" id="IPR029062">
    <property type="entry name" value="Class_I_gatase-like"/>
</dbReference>
<name>A0A1E5GLK5_9ENTE</name>
<dbReference type="NCBIfam" id="TIGR01382">
    <property type="entry name" value="PfpI"/>
    <property type="match status" value="1"/>
</dbReference>
<dbReference type="PANTHER" id="PTHR42733:SF2">
    <property type="entry name" value="DJ-1_THIJ_PFPI FAMILY PROTEIN"/>
    <property type="match status" value="1"/>
</dbReference>
<protein>
    <submittedName>
        <fullName evidence="3">Protease</fullName>
    </submittedName>
</protein>
<gene>
    <name evidence="3" type="ORF">BCR25_06365</name>
</gene>
<dbReference type="GO" id="GO:0006508">
    <property type="term" value="P:proteolysis"/>
    <property type="evidence" value="ECO:0007669"/>
    <property type="project" value="UniProtKB-KW"/>
</dbReference>
<dbReference type="InterPro" id="IPR002818">
    <property type="entry name" value="DJ-1/PfpI"/>
</dbReference>
<evidence type="ECO:0000313" key="4">
    <source>
        <dbReference type="Proteomes" id="UP000095094"/>
    </source>
</evidence>
<evidence type="ECO:0000259" key="2">
    <source>
        <dbReference type="Pfam" id="PF01965"/>
    </source>
</evidence>
<dbReference type="OrthoDB" id="9792284at2"/>
<reference evidence="4" key="1">
    <citation type="submission" date="2016-09" db="EMBL/GenBank/DDBJ databases">
        <authorList>
            <person name="Gulvik C.A."/>
        </authorList>
    </citation>
    <scope>NUCLEOTIDE SEQUENCE [LARGE SCALE GENOMIC DNA]</scope>
    <source>
        <strain evidence="4">LMG 8895</strain>
    </source>
</reference>
<dbReference type="PANTHER" id="PTHR42733">
    <property type="entry name" value="DJ-1 PROTEIN"/>
    <property type="match status" value="1"/>
</dbReference>
<dbReference type="RefSeq" id="WP_069663808.1">
    <property type="nucleotide sequence ID" value="NZ_JBHUJJ010000001.1"/>
</dbReference>
<sequence length="170" mass="18715">MTEKVAVLVTDMVEDVELTSPKETLEKAGYEVVLIEKEADKKITGKKGTSFTIDASIDDVQPNDFVALLIPGGFSPDQLRADQRFVDFTKYFLENDLPLFAICHGPQLFIQTGLTNGRSMTSYLTVQADLAYAGADVKDEAVVIDHNLVTSRTPDDLPEFNQAILSLLTD</sequence>
<comment type="caution">
    <text evidence="3">The sequence shown here is derived from an EMBL/GenBank/DDBJ whole genome shotgun (WGS) entry which is preliminary data.</text>
</comment>
<keyword evidence="3" id="KW-0645">Protease</keyword>
<dbReference type="Proteomes" id="UP000095094">
    <property type="component" value="Unassembled WGS sequence"/>
</dbReference>
<keyword evidence="3" id="KW-0378">Hydrolase</keyword>
<dbReference type="Gene3D" id="3.40.50.880">
    <property type="match status" value="1"/>
</dbReference>
<dbReference type="SUPFAM" id="SSF52317">
    <property type="entry name" value="Class I glutamine amidotransferase-like"/>
    <property type="match status" value="1"/>
</dbReference>
<dbReference type="PROSITE" id="PS51276">
    <property type="entry name" value="PEPTIDASE_C56_PFPI"/>
    <property type="match status" value="1"/>
</dbReference>
<dbReference type="GO" id="GO:0008233">
    <property type="term" value="F:peptidase activity"/>
    <property type="evidence" value="ECO:0007669"/>
    <property type="project" value="UniProtKB-KW"/>
</dbReference>
<dbReference type="AlphaFoldDB" id="A0A1E5GLK5"/>
<dbReference type="PATRIC" id="fig|332950.4.peg.2262"/>
<evidence type="ECO:0000256" key="1">
    <source>
        <dbReference type="ARBA" id="ARBA00008542"/>
    </source>
</evidence>
<comment type="similarity">
    <text evidence="1">Belongs to the peptidase C56 family.</text>
</comment>
<proteinExistence type="inferred from homology"/>
<organism evidence="3 4">
    <name type="scientific">Enterococcus termitis</name>
    <dbReference type="NCBI Taxonomy" id="332950"/>
    <lineage>
        <taxon>Bacteria</taxon>
        <taxon>Bacillati</taxon>
        <taxon>Bacillota</taxon>
        <taxon>Bacilli</taxon>
        <taxon>Lactobacillales</taxon>
        <taxon>Enterococcaceae</taxon>
        <taxon>Enterococcus</taxon>
    </lineage>
</organism>
<dbReference type="EMBL" id="MIJY01000023">
    <property type="protein sequence ID" value="OEG13110.1"/>
    <property type="molecule type" value="Genomic_DNA"/>
</dbReference>
<dbReference type="CDD" id="cd03134">
    <property type="entry name" value="GATase1_PfpI_like"/>
    <property type="match status" value="1"/>
</dbReference>
<accession>A0A1E5GLK5</accession>